<dbReference type="InterPro" id="IPR017853">
    <property type="entry name" value="GH"/>
</dbReference>
<name>A0A916RSI1_9BACT</name>
<comment type="caution">
    <text evidence="4">The sequence shown here is derived from an EMBL/GenBank/DDBJ whole genome shotgun (WGS) entry which is preliminary data.</text>
</comment>
<sequence>MDLLWHDGHKLLGVFSGAQLADGRMLSSTGYSLHVLEQTTARDRSEHDYVVRSSMAGMPDLIQHITLYDGKPWLTIQAELDGEAAGVGTRHFDAVATKNPDAVQLGSGARLRVLHVPFDNDMWFRFNSMDVAAMKQGQTYSSDEVTTIFDNESRQALVLGSITHDVWKTAIDFHAANGRLKDLDVYGGISSPTGVRTDTHDTVPHGIVHGQWVASPRIFIGSFSDWRDGLEAYARANAAIHPPLVWPAGAPMGWNSWAAYGDHINAHRYLGSAAFVRDNLVPQGFGRNGVVYINLDAFWSALDAVQLQDAVADIKAMRGANGIHFEPGIYWTPFAYWSDDLDAYVEGTNMKYRYRDILLKAPDGSFLPKVDGGRPIDPTHPGTKERTAYYIQHFKQLGFRYLKIDFLSHGALEGAHYDPTVQTGIEAYNMGMKEIVDQNAGRMFLSLSIAPLFPSGYGNARRLSCDTKGHINGEEQSTEYMLNSLTYGWWTDKSLYIADPDHVVLGTKADQGARSVTEGKSRLLSAVISGGMILDSSRLADDQEGQAFAKAVYNNPALFAVASEGKIFRPLEGDTGDKATNVFVRPSAHGWYVAVFNYDDKQSQTVHIPLARIAAELKDTSPTVKDLSGNARLSVEHGVINVVLQPAESRLIEVRTRPS</sequence>
<gene>
    <name evidence="4" type="ORF">GCM10011507_18610</name>
</gene>
<dbReference type="Gene3D" id="3.20.20.70">
    <property type="entry name" value="Aldolase class I"/>
    <property type="match status" value="1"/>
</dbReference>
<proteinExistence type="inferred from homology"/>
<accession>A0A916RSI1</accession>
<keyword evidence="2" id="KW-0378">Hydrolase</keyword>
<evidence type="ECO:0000313" key="4">
    <source>
        <dbReference type="EMBL" id="GGA67366.1"/>
    </source>
</evidence>
<dbReference type="RefSeq" id="WP_188759037.1">
    <property type="nucleotide sequence ID" value="NZ_BMJB01000001.1"/>
</dbReference>
<dbReference type="InterPro" id="IPR013785">
    <property type="entry name" value="Aldolase_TIM"/>
</dbReference>
<dbReference type="AlphaFoldDB" id="A0A916RSI1"/>
<evidence type="ECO:0000256" key="2">
    <source>
        <dbReference type="ARBA" id="ARBA00022801"/>
    </source>
</evidence>
<organism evidence="4 5">
    <name type="scientific">Edaphobacter acidisoli</name>
    <dbReference type="NCBI Taxonomy" id="2040573"/>
    <lineage>
        <taxon>Bacteria</taxon>
        <taxon>Pseudomonadati</taxon>
        <taxon>Acidobacteriota</taxon>
        <taxon>Terriglobia</taxon>
        <taxon>Terriglobales</taxon>
        <taxon>Acidobacteriaceae</taxon>
        <taxon>Edaphobacter</taxon>
    </lineage>
</organism>
<evidence type="ECO:0000313" key="5">
    <source>
        <dbReference type="Proteomes" id="UP000648801"/>
    </source>
</evidence>
<dbReference type="InterPro" id="IPR002241">
    <property type="entry name" value="Glyco_hydro_27"/>
</dbReference>
<comment type="similarity">
    <text evidence="1">Belongs to the glycosyl hydrolase 27 family.</text>
</comment>
<dbReference type="SUPFAM" id="SSF51445">
    <property type="entry name" value="(Trans)glycosidases"/>
    <property type="match status" value="1"/>
</dbReference>
<dbReference type="Proteomes" id="UP000648801">
    <property type="component" value="Unassembled WGS sequence"/>
</dbReference>
<protein>
    <submittedName>
        <fullName evidence="4">Alpha-galactosidase</fullName>
    </submittedName>
</protein>
<evidence type="ECO:0000256" key="1">
    <source>
        <dbReference type="ARBA" id="ARBA00009743"/>
    </source>
</evidence>
<dbReference type="GO" id="GO:0004553">
    <property type="term" value="F:hydrolase activity, hydrolyzing O-glycosyl compounds"/>
    <property type="evidence" value="ECO:0007669"/>
    <property type="project" value="InterPro"/>
</dbReference>
<dbReference type="PANTHER" id="PTHR11452:SF75">
    <property type="entry name" value="ALPHA-GALACTOSIDASE MEL1"/>
    <property type="match status" value="1"/>
</dbReference>
<reference evidence="4" key="2">
    <citation type="submission" date="2020-09" db="EMBL/GenBank/DDBJ databases">
        <authorList>
            <person name="Sun Q."/>
            <person name="Zhou Y."/>
        </authorList>
    </citation>
    <scope>NUCLEOTIDE SEQUENCE</scope>
    <source>
        <strain evidence="4">CGMCC 1.15447</strain>
    </source>
</reference>
<dbReference type="PANTHER" id="PTHR11452">
    <property type="entry name" value="ALPHA-GALACTOSIDASE/ALPHA-N-ACETYLGALACTOSAMINIDASE"/>
    <property type="match status" value="1"/>
</dbReference>
<dbReference type="GO" id="GO:0005975">
    <property type="term" value="P:carbohydrate metabolic process"/>
    <property type="evidence" value="ECO:0007669"/>
    <property type="project" value="InterPro"/>
</dbReference>
<keyword evidence="3" id="KW-0326">Glycosidase</keyword>
<evidence type="ECO:0000256" key="3">
    <source>
        <dbReference type="ARBA" id="ARBA00023295"/>
    </source>
</evidence>
<reference evidence="4" key="1">
    <citation type="journal article" date="2014" name="Int. J. Syst. Evol. Microbiol.">
        <title>Complete genome sequence of Corynebacterium casei LMG S-19264T (=DSM 44701T), isolated from a smear-ripened cheese.</title>
        <authorList>
            <consortium name="US DOE Joint Genome Institute (JGI-PGF)"/>
            <person name="Walter F."/>
            <person name="Albersmeier A."/>
            <person name="Kalinowski J."/>
            <person name="Ruckert C."/>
        </authorList>
    </citation>
    <scope>NUCLEOTIDE SEQUENCE</scope>
    <source>
        <strain evidence="4">CGMCC 1.15447</strain>
    </source>
</reference>
<dbReference type="EMBL" id="BMJB01000001">
    <property type="protein sequence ID" value="GGA67366.1"/>
    <property type="molecule type" value="Genomic_DNA"/>
</dbReference>
<keyword evidence="5" id="KW-1185">Reference proteome</keyword>